<evidence type="ECO:0000256" key="3">
    <source>
        <dbReference type="ARBA" id="ARBA00023015"/>
    </source>
</evidence>
<feature type="DNA-binding region" description="OmpR/PhoB-type" evidence="7">
    <location>
        <begin position="1"/>
        <end position="99"/>
    </location>
</feature>
<keyword evidence="5" id="KW-0804">Transcription</keyword>
<dbReference type="SUPFAM" id="SSF52540">
    <property type="entry name" value="P-loop containing nucleoside triphosphate hydrolases"/>
    <property type="match status" value="1"/>
</dbReference>
<feature type="domain" description="OmpR/PhoB-type" evidence="8">
    <location>
        <begin position="1"/>
        <end position="99"/>
    </location>
</feature>
<dbReference type="PROSITE" id="PS51755">
    <property type="entry name" value="OMPR_PHOB"/>
    <property type="match status" value="1"/>
</dbReference>
<dbReference type="InterPro" id="IPR036388">
    <property type="entry name" value="WH-like_DNA-bd_sf"/>
</dbReference>
<dbReference type="GO" id="GO:0000160">
    <property type="term" value="P:phosphorelay signal transduction system"/>
    <property type="evidence" value="ECO:0007669"/>
    <property type="project" value="UniProtKB-KW"/>
</dbReference>
<dbReference type="AlphaFoldDB" id="A0A640UVB9"/>
<dbReference type="InterPro" id="IPR051677">
    <property type="entry name" value="AfsR-DnrI-RedD_regulator"/>
</dbReference>
<dbReference type="InterPro" id="IPR027417">
    <property type="entry name" value="P-loop_NTPase"/>
</dbReference>
<keyword evidence="6" id="KW-0802">TPR repeat</keyword>
<protein>
    <submittedName>
        <fullName evidence="9">SARP family transcriptional regulator</fullName>
    </submittedName>
</protein>
<dbReference type="SMART" id="SM01043">
    <property type="entry name" value="BTAD"/>
    <property type="match status" value="1"/>
</dbReference>
<reference evidence="9 10" key="1">
    <citation type="submission" date="2019-12" db="EMBL/GenBank/DDBJ databases">
        <title>Whole genome shotgun sequence of Streptomyces tubercidicus NBRC 13090.</title>
        <authorList>
            <person name="Ichikawa N."/>
            <person name="Kimura A."/>
            <person name="Kitahashi Y."/>
            <person name="Komaki H."/>
            <person name="Tamura T."/>
        </authorList>
    </citation>
    <scope>NUCLEOTIDE SEQUENCE [LARGE SCALE GENOMIC DNA]</scope>
    <source>
        <strain evidence="9 10">NBRC 13090</strain>
    </source>
</reference>
<comment type="similarity">
    <text evidence="1">Belongs to the AfsR/DnrI/RedD regulatory family.</text>
</comment>
<dbReference type="InterPro" id="IPR005158">
    <property type="entry name" value="BTAD"/>
</dbReference>
<dbReference type="SUPFAM" id="SSF48452">
    <property type="entry name" value="TPR-like"/>
    <property type="match status" value="3"/>
</dbReference>
<evidence type="ECO:0000256" key="7">
    <source>
        <dbReference type="PROSITE-ProRule" id="PRU01091"/>
    </source>
</evidence>
<dbReference type="SUPFAM" id="SSF46894">
    <property type="entry name" value="C-terminal effector domain of the bipartite response regulators"/>
    <property type="match status" value="1"/>
</dbReference>
<dbReference type="PRINTS" id="PR00364">
    <property type="entry name" value="DISEASERSIST"/>
</dbReference>
<dbReference type="SMART" id="SM00862">
    <property type="entry name" value="Trans_reg_C"/>
    <property type="match status" value="1"/>
</dbReference>
<keyword evidence="3" id="KW-0805">Transcription regulation</keyword>
<dbReference type="PROSITE" id="PS50005">
    <property type="entry name" value="TPR"/>
    <property type="match status" value="1"/>
</dbReference>
<keyword evidence="2" id="KW-0902">Two-component regulatory system</keyword>
<keyword evidence="10" id="KW-1185">Reference proteome</keyword>
<proteinExistence type="inferred from homology"/>
<dbReference type="GO" id="GO:0003677">
    <property type="term" value="F:DNA binding"/>
    <property type="evidence" value="ECO:0007669"/>
    <property type="project" value="UniProtKB-UniRule"/>
</dbReference>
<keyword evidence="4 7" id="KW-0238">DNA-binding</keyword>
<dbReference type="Pfam" id="PF13424">
    <property type="entry name" value="TPR_12"/>
    <property type="match status" value="1"/>
</dbReference>
<dbReference type="Pfam" id="PF03704">
    <property type="entry name" value="BTAD"/>
    <property type="match status" value="1"/>
</dbReference>
<accession>A0A640UVB9</accession>
<evidence type="ECO:0000313" key="10">
    <source>
        <dbReference type="Proteomes" id="UP000431826"/>
    </source>
</evidence>
<evidence type="ECO:0000256" key="6">
    <source>
        <dbReference type="PROSITE-ProRule" id="PRU00339"/>
    </source>
</evidence>
<dbReference type="InterPro" id="IPR002182">
    <property type="entry name" value="NB-ARC"/>
</dbReference>
<comment type="caution">
    <text evidence="9">The sequence shown here is derived from an EMBL/GenBank/DDBJ whole genome shotgun (WGS) entry which is preliminary data.</text>
</comment>
<dbReference type="InterPro" id="IPR001867">
    <property type="entry name" value="OmpR/PhoB-type_DNA-bd"/>
</dbReference>
<organism evidence="9 10">
    <name type="scientific">Streptomyces tubercidicus</name>
    <dbReference type="NCBI Taxonomy" id="47759"/>
    <lineage>
        <taxon>Bacteria</taxon>
        <taxon>Bacillati</taxon>
        <taxon>Actinomycetota</taxon>
        <taxon>Actinomycetes</taxon>
        <taxon>Kitasatosporales</taxon>
        <taxon>Streptomycetaceae</taxon>
        <taxon>Streptomyces</taxon>
    </lineage>
</organism>
<dbReference type="OrthoDB" id="581105at2"/>
<evidence type="ECO:0000256" key="1">
    <source>
        <dbReference type="ARBA" id="ARBA00005820"/>
    </source>
</evidence>
<gene>
    <name evidence="9" type="ORF">Stube_39750</name>
</gene>
<dbReference type="PANTHER" id="PTHR35807">
    <property type="entry name" value="TRANSCRIPTIONAL REGULATOR REDD-RELATED"/>
    <property type="match status" value="1"/>
</dbReference>
<dbReference type="CDD" id="cd15831">
    <property type="entry name" value="BTAD"/>
    <property type="match status" value="1"/>
</dbReference>
<dbReference type="Proteomes" id="UP000431826">
    <property type="component" value="Unassembled WGS sequence"/>
</dbReference>
<dbReference type="Gene3D" id="1.25.40.10">
    <property type="entry name" value="Tetratricopeptide repeat domain"/>
    <property type="match status" value="3"/>
</dbReference>
<sequence length="1009" mass="109612">MTGVESDHLRFNILGTLEGWAGGTRLRFGGSIQERVLATLLFEPGRIVPVTRLVEAAWDEEPPTSAEHQVRKAVSELRRRIPRGADVVVTDDPGYRVELGDGQLDLNDFADLLRVAHAAVGADRTAEAEAALRQALALWRGPIMAGRGGRVIEAAATVWEERRLTAAEQHFELRLAHGDAAELVGDLRDVISRHPLRETLRGHLMLALYRSGRGAEALEEYAAVRRLLVEELGIDPGAQLTRLYEGILREDLESAPSPAEPQPALAAPVSEPGVADRGVCTLPYDLTDFTGRDDKQRLLLEKAGEPGGEGTRIIALDGMGGSGKTTLAVRAAHRLADHYPDGQLFIDLRGFTPGERPLQPAVALESLLRSLGVPDEQLPEGTEERTALWRVTVARKRVLILLDNAADPGQVIPLLPASSGCLVLITSRGRLVDLDGAEWIGLGTLAPEESATLLAKTLGVERTAAEPEAVAELAELCGRLPLALRIAAARLRNRPRWTVAHLVERLSHETRRLDELSTGRRSVTATLELSYQALSASGRAGFRLLGQHPGTEIDVWSAAALTGTSAQEAEDLLEDLLDAHMMQQQALGLYSFHDLVRSFARSLPGDDAGGGALAGRLLPYYLDATEAACEVLFPDRLRMEFDVEVPPTAELPPLRTAAQAMDWFDREYQTIQLAMDREGDIVDPACVVRLSRNLAFYLYTRSKPDEQVAQGLTAVRAARRLGEQRLLCLSLNNLGVAQWRVGRFRDGIDSVSEARRIARALGDEVGEAMSVGRLGLLHLDIGELAEAVRCLEQAVVLRRESGYATGEADSWANLSSAYRRLGRHHEAVAAAEEALRINRRAGVPDREKFVLNDLAAGLLGMDEPERALAVLDDGLTPGDETRQTENHALTLALSAEARQLLGDTERALRDADRAREIVGRSGVRLRASEVENIAGRVHRRAGDPAQALRLHRLALDHATALGYRAEVLDALTGLACAAEELGEKDEAAGYRARGRILQAELGIGAGEEE</sequence>
<dbReference type="InterPro" id="IPR016032">
    <property type="entry name" value="Sig_transdc_resp-reg_C-effctor"/>
</dbReference>
<name>A0A640UVB9_9ACTN</name>
<evidence type="ECO:0000256" key="4">
    <source>
        <dbReference type="ARBA" id="ARBA00023125"/>
    </source>
</evidence>
<feature type="repeat" description="TPR" evidence="6">
    <location>
        <begin position="808"/>
        <end position="841"/>
    </location>
</feature>
<dbReference type="InterPro" id="IPR011990">
    <property type="entry name" value="TPR-like_helical_dom_sf"/>
</dbReference>
<evidence type="ECO:0000256" key="5">
    <source>
        <dbReference type="ARBA" id="ARBA00023163"/>
    </source>
</evidence>
<evidence type="ECO:0000313" key="9">
    <source>
        <dbReference type="EMBL" id="GFE39302.1"/>
    </source>
</evidence>
<dbReference type="Gene3D" id="3.40.50.300">
    <property type="entry name" value="P-loop containing nucleotide triphosphate hydrolases"/>
    <property type="match status" value="1"/>
</dbReference>
<evidence type="ECO:0000259" key="8">
    <source>
        <dbReference type="PROSITE" id="PS51755"/>
    </source>
</evidence>
<dbReference type="GeneID" id="96285070"/>
<dbReference type="PANTHER" id="PTHR35807:SF1">
    <property type="entry name" value="TRANSCRIPTIONAL REGULATOR REDD"/>
    <property type="match status" value="1"/>
</dbReference>
<dbReference type="InterPro" id="IPR019734">
    <property type="entry name" value="TPR_rpt"/>
</dbReference>
<dbReference type="RefSeq" id="WP_159745084.1">
    <property type="nucleotide sequence ID" value="NZ_BLIR01000001.1"/>
</dbReference>
<dbReference type="Gene3D" id="1.10.10.10">
    <property type="entry name" value="Winged helix-like DNA-binding domain superfamily/Winged helix DNA-binding domain"/>
    <property type="match status" value="2"/>
</dbReference>
<dbReference type="Pfam" id="PF00931">
    <property type="entry name" value="NB-ARC"/>
    <property type="match status" value="1"/>
</dbReference>
<dbReference type="SMART" id="SM00028">
    <property type="entry name" value="TPR"/>
    <property type="match status" value="6"/>
</dbReference>
<dbReference type="EMBL" id="BLIR01000001">
    <property type="protein sequence ID" value="GFE39302.1"/>
    <property type="molecule type" value="Genomic_DNA"/>
</dbReference>
<dbReference type="GO" id="GO:0043531">
    <property type="term" value="F:ADP binding"/>
    <property type="evidence" value="ECO:0007669"/>
    <property type="project" value="InterPro"/>
</dbReference>
<dbReference type="GO" id="GO:0006355">
    <property type="term" value="P:regulation of DNA-templated transcription"/>
    <property type="evidence" value="ECO:0007669"/>
    <property type="project" value="InterPro"/>
</dbReference>
<evidence type="ECO:0000256" key="2">
    <source>
        <dbReference type="ARBA" id="ARBA00023012"/>
    </source>
</evidence>